<dbReference type="InterPro" id="IPR011991">
    <property type="entry name" value="ArsR-like_HTH"/>
</dbReference>
<evidence type="ECO:0000313" key="4">
    <source>
        <dbReference type="Proteomes" id="UP000502677"/>
    </source>
</evidence>
<dbReference type="InterPro" id="IPR011006">
    <property type="entry name" value="CheY-like_superfamily"/>
</dbReference>
<evidence type="ECO:0000256" key="1">
    <source>
        <dbReference type="PROSITE-ProRule" id="PRU00169"/>
    </source>
</evidence>
<dbReference type="Pfam" id="PF12840">
    <property type="entry name" value="HTH_20"/>
    <property type="match status" value="1"/>
</dbReference>
<dbReference type="SUPFAM" id="SSF52172">
    <property type="entry name" value="CheY-like"/>
    <property type="match status" value="1"/>
</dbReference>
<dbReference type="InterPro" id="IPR036388">
    <property type="entry name" value="WH-like_DNA-bd_sf"/>
</dbReference>
<protein>
    <submittedName>
        <fullName evidence="3">Response regulator</fullName>
    </submittedName>
</protein>
<feature type="modified residue" description="4-aspartylphosphate" evidence="1">
    <location>
        <position position="57"/>
    </location>
</feature>
<keyword evidence="1" id="KW-0597">Phosphoprotein</keyword>
<dbReference type="PANTHER" id="PTHR45526">
    <property type="entry name" value="TRANSCRIPTIONAL REGULATORY PROTEIN DPIA"/>
    <property type="match status" value="1"/>
</dbReference>
<dbReference type="InterPro" id="IPR051271">
    <property type="entry name" value="2C-system_Tx_regulators"/>
</dbReference>
<dbReference type="Gene3D" id="3.40.50.2300">
    <property type="match status" value="1"/>
</dbReference>
<name>A0A6G7XG47_9MICO</name>
<organism evidence="3 4">
    <name type="scientific">Leucobacter viscericola</name>
    <dbReference type="NCBI Taxonomy" id="2714935"/>
    <lineage>
        <taxon>Bacteria</taxon>
        <taxon>Bacillati</taxon>
        <taxon>Actinomycetota</taxon>
        <taxon>Actinomycetes</taxon>
        <taxon>Micrococcales</taxon>
        <taxon>Microbacteriaceae</taxon>
        <taxon>Leucobacter</taxon>
    </lineage>
</organism>
<dbReference type="GO" id="GO:0000156">
    <property type="term" value="F:phosphorelay response regulator activity"/>
    <property type="evidence" value="ECO:0007669"/>
    <property type="project" value="TreeGrafter"/>
</dbReference>
<dbReference type="Gene3D" id="1.10.10.10">
    <property type="entry name" value="Winged helix-like DNA-binding domain superfamily/Winged helix DNA-binding domain"/>
    <property type="match status" value="1"/>
</dbReference>
<dbReference type="AlphaFoldDB" id="A0A6G7XG47"/>
<dbReference type="KEGG" id="lvi:G7068_10470"/>
<evidence type="ECO:0000259" key="2">
    <source>
        <dbReference type="PROSITE" id="PS50110"/>
    </source>
</evidence>
<dbReference type="InterPro" id="IPR001789">
    <property type="entry name" value="Sig_transdc_resp-reg_receiver"/>
</dbReference>
<dbReference type="EMBL" id="CP049863">
    <property type="protein sequence ID" value="QIK63574.1"/>
    <property type="molecule type" value="Genomic_DNA"/>
</dbReference>
<reference evidence="3 4" key="1">
    <citation type="submission" date="2020-03" db="EMBL/GenBank/DDBJ databases">
        <title>Leucobacter sp. nov., isolated from beetles.</title>
        <authorList>
            <person name="Hyun D.-W."/>
            <person name="Bae J.-W."/>
        </authorList>
    </citation>
    <scope>NUCLEOTIDE SEQUENCE [LARGE SCALE GENOMIC DNA]</scope>
    <source>
        <strain evidence="3 4">HDW9C</strain>
    </source>
</reference>
<dbReference type="RefSeq" id="WP_166291827.1">
    <property type="nucleotide sequence ID" value="NZ_CP049863.1"/>
</dbReference>
<dbReference type="PROSITE" id="PS50110">
    <property type="entry name" value="RESPONSE_REGULATORY"/>
    <property type="match status" value="1"/>
</dbReference>
<dbReference type="SUPFAM" id="SSF46785">
    <property type="entry name" value="Winged helix' DNA-binding domain"/>
    <property type="match status" value="1"/>
</dbReference>
<dbReference type="Proteomes" id="UP000502677">
    <property type="component" value="Chromosome"/>
</dbReference>
<sequence length="222" mass="23863">MTDPIRTLVVDDDFRVAGLHREIVAARPGFLALEPALSVAAAQTAIRVNQPDLLLVDVHLPDGDGVELVRSCNIDAFVISAANDAPTLRRGLRAGALAVLFKPFEPRLLAERLDRYARYRNLVSGTGPLVQDELDRALAILNGSNDPVTLSRSATEKLILEALSTEEASASEVAELTGVSRATAQRHLVALAARSLVEVRLRYGATGRPEHRYAVADTAKGV</sequence>
<feature type="domain" description="Response regulatory" evidence="2">
    <location>
        <begin position="6"/>
        <end position="117"/>
    </location>
</feature>
<keyword evidence="4" id="KW-1185">Reference proteome</keyword>
<dbReference type="Pfam" id="PF00072">
    <property type="entry name" value="Response_reg"/>
    <property type="match status" value="1"/>
</dbReference>
<dbReference type="SMART" id="SM00448">
    <property type="entry name" value="REC"/>
    <property type="match status" value="1"/>
</dbReference>
<evidence type="ECO:0000313" key="3">
    <source>
        <dbReference type="EMBL" id="QIK63574.1"/>
    </source>
</evidence>
<dbReference type="PANTHER" id="PTHR45526:SF1">
    <property type="entry name" value="TRANSCRIPTIONAL REGULATORY PROTEIN DCUR-RELATED"/>
    <property type="match status" value="1"/>
</dbReference>
<gene>
    <name evidence="3" type="ORF">G7068_10470</name>
</gene>
<accession>A0A6G7XG47</accession>
<proteinExistence type="predicted"/>
<dbReference type="InterPro" id="IPR036390">
    <property type="entry name" value="WH_DNA-bd_sf"/>
</dbReference>
<dbReference type="CDD" id="cd00090">
    <property type="entry name" value="HTH_ARSR"/>
    <property type="match status" value="1"/>
</dbReference>